<feature type="transmembrane region" description="Helical" evidence="9">
    <location>
        <begin position="287"/>
        <end position="307"/>
    </location>
</feature>
<dbReference type="Proteomes" id="UP000315289">
    <property type="component" value="Unassembled WGS sequence"/>
</dbReference>
<feature type="transmembrane region" description="Helical" evidence="9">
    <location>
        <begin position="173"/>
        <end position="194"/>
    </location>
</feature>
<keyword evidence="3" id="KW-0633">Potassium transport</keyword>
<evidence type="ECO:0000256" key="4">
    <source>
        <dbReference type="ARBA" id="ARBA00022692"/>
    </source>
</evidence>
<evidence type="ECO:0000256" key="1">
    <source>
        <dbReference type="ARBA" id="ARBA00022448"/>
    </source>
</evidence>
<name>A0A557SWA1_9ARCH</name>
<proteinExistence type="predicted"/>
<feature type="transmembrane region" description="Helical" evidence="9">
    <location>
        <begin position="6"/>
        <end position="26"/>
    </location>
</feature>
<evidence type="ECO:0000313" key="11">
    <source>
        <dbReference type="Proteomes" id="UP000315289"/>
    </source>
</evidence>
<organism evidence="10 11">
    <name type="scientific">Candidatus Nitrosocosmicus arcticus</name>
    <dbReference type="NCBI Taxonomy" id="2035267"/>
    <lineage>
        <taxon>Archaea</taxon>
        <taxon>Nitrososphaerota</taxon>
        <taxon>Nitrososphaeria</taxon>
        <taxon>Nitrososphaerales</taxon>
        <taxon>Nitrososphaeraceae</taxon>
        <taxon>Candidatus Nitrosocosmicus</taxon>
    </lineage>
</organism>
<dbReference type="NCBIfam" id="TIGR00680">
    <property type="entry name" value="kdpA"/>
    <property type="match status" value="1"/>
</dbReference>
<evidence type="ECO:0000256" key="7">
    <source>
        <dbReference type="ARBA" id="ARBA00023065"/>
    </source>
</evidence>
<evidence type="ECO:0000256" key="2">
    <source>
        <dbReference type="ARBA" id="ARBA00022475"/>
    </source>
</evidence>
<dbReference type="PANTHER" id="PTHR30607">
    <property type="entry name" value="POTASSIUM-TRANSPORTING ATPASE A CHAIN"/>
    <property type="match status" value="1"/>
</dbReference>
<dbReference type="PANTHER" id="PTHR30607:SF2">
    <property type="entry name" value="POTASSIUM-TRANSPORTING ATPASE POTASSIUM-BINDING SUBUNIT"/>
    <property type="match status" value="1"/>
</dbReference>
<evidence type="ECO:0000256" key="9">
    <source>
        <dbReference type="SAM" id="Phobius"/>
    </source>
</evidence>
<keyword evidence="11" id="KW-1185">Reference proteome</keyword>
<evidence type="ECO:0000256" key="6">
    <source>
        <dbReference type="ARBA" id="ARBA00022989"/>
    </source>
</evidence>
<accession>A0A557SWA1</accession>
<keyword evidence="4 9" id="KW-0812">Transmembrane</keyword>
<dbReference type="RefSeq" id="WP_144729649.1">
    <property type="nucleotide sequence ID" value="NZ_ML675581.1"/>
</dbReference>
<protein>
    <submittedName>
        <fullName evidence="10">K+-transporting ATPase, A chain</fullName>
    </submittedName>
</protein>
<feature type="transmembrane region" description="Helical" evidence="9">
    <location>
        <begin position="64"/>
        <end position="85"/>
    </location>
</feature>
<reference evidence="10 11" key="1">
    <citation type="journal article" date="2019" name="Front. Microbiol.">
        <title>Ammonia Oxidation by the Arctic Terrestrial Thaumarchaeote Candidatus Nitrosocosmicus arcticus Is Stimulated by Increasing Temperatures.</title>
        <authorList>
            <person name="Alves R.J.E."/>
            <person name="Kerou M."/>
            <person name="Zappe A."/>
            <person name="Bittner R."/>
            <person name="Abby S.S."/>
            <person name="Schmidt H.A."/>
            <person name="Pfeifer K."/>
            <person name="Schleper C."/>
        </authorList>
    </citation>
    <scope>NUCLEOTIDE SEQUENCE [LARGE SCALE GENOMIC DNA]</scope>
    <source>
        <strain evidence="10 11">Kfb</strain>
    </source>
</reference>
<evidence type="ECO:0000313" key="10">
    <source>
        <dbReference type="EMBL" id="TVP40879.1"/>
    </source>
</evidence>
<keyword evidence="6 9" id="KW-1133">Transmembrane helix</keyword>
<dbReference type="InterPro" id="IPR004623">
    <property type="entry name" value="KdpA"/>
</dbReference>
<dbReference type="GO" id="GO:0005886">
    <property type="term" value="C:plasma membrane"/>
    <property type="evidence" value="ECO:0007669"/>
    <property type="project" value="TreeGrafter"/>
</dbReference>
<keyword evidence="1" id="KW-0813">Transport</keyword>
<evidence type="ECO:0000256" key="8">
    <source>
        <dbReference type="ARBA" id="ARBA00023136"/>
    </source>
</evidence>
<feature type="transmembrane region" description="Helical" evidence="9">
    <location>
        <begin position="127"/>
        <end position="153"/>
    </location>
</feature>
<feature type="transmembrane region" description="Helical" evidence="9">
    <location>
        <begin position="471"/>
        <end position="495"/>
    </location>
</feature>
<dbReference type="AlphaFoldDB" id="A0A557SWA1"/>
<dbReference type="OrthoDB" id="56688at2157"/>
<evidence type="ECO:0000256" key="5">
    <source>
        <dbReference type="ARBA" id="ARBA00022958"/>
    </source>
</evidence>
<dbReference type="PIRSF" id="PIRSF001294">
    <property type="entry name" value="K_ATPaseA"/>
    <property type="match status" value="1"/>
</dbReference>
<feature type="transmembrane region" description="Helical" evidence="9">
    <location>
        <begin position="260"/>
        <end position="280"/>
    </location>
</feature>
<dbReference type="Pfam" id="PF03814">
    <property type="entry name" value="KdpA"/>
    <property type="match status" value="1"/>
</dbReference>
<sequence length="544" mass="58709">MDTTILFGVLIVGTIGLATIFGTYLARMIIFEMRPLEKTLARVESGFYRVIGINATKQMSWKEYFLALFLTNMAVVAFIILILTFQNHLPLSEGKEGFSFDLAFNTAISFITDTNLQHYVGDQQLSIISQMVAITFTMFIAPASGIAAAFAFIRSFIRKNYGLGNFYVDLTRIIITLLLPVAIVSALVLMVIGVPQTLQPSIETSTLEGVVNSNSSNAQTINMGPIASIESIKLLGSNGGGFFGSNSGHPFENPTGVSNMYEMFLMLIIPLSFPIAYARLMGKGRGIAILVAMLIGFGTLIVIATSVESGPLLLETRFGSFGSILFDTISLSTNTGAANSALAGMSPEATTSFFLAMFVQAIPGAVGTGMMMIIIFVLLTLFLVGLMVGKTPEFMSMKISPKDIKFAVYIFLLHPALILIPTVIAMGTGNAQAIVGDQMTPMGYTQTLYEYTSAAANNGSDYFGASADTPFWNYSTGIVMFLGRYLPLALILAIAGSFTVKDRKEVIEPIKTHGPLFITVLVTVTFLLTALTFFPFLLLGPFSI</sequence>
<feature type="transmembrane region" description="Helical" evidence="9">
    <location>
        <begin position="516"/>
        <end position="538"/>
    </location>
</feature>
<dbReference type="GO" id="GO:0008556">
    <property type="term" value="F:P-type potassium transmembrane transporter activity"/>
    <property type="evidence" value="ECO:0007669"/>
    <property type="project" value="InterPro"/>
</dbReference>
<keyword evidence="8 9" id="KW-0472">Membrane</keyword>
<comment type="caution">
    <text evidence="10">The sequence shown here is derived from an EMBL/GenBank/DDBJ whole genome shotgun (WGS) entry which is preliminary data.</text>
</comment>
<evidence type="ECO:0000256" key="3">
    <source>
        <dbReference type="ARBA" id="ARBA00022538"/>
    </source>
</evidence>
<keyword evidence="7" id="KW-0406">Ion transport</keyword>
<gene>
    <name evidence="10" type="ORF">NARC_50060</name>
</gene>
<keyword evidence="5" id="KW-0630">Potassium</keyword>
<keyword evidence="2" id="KW-1003">Cell membrane</keyword>
<dbReference type="EMBL" id="VOAH01000005">
    <property type="protein sequence ID" value="TVP40879.1"/>
    <property type="molecule type" value="Genomic_DNA"/>
</dbReference>
<feature type="transmembrane region" description="Helical" evidence="9">
    <location>
        <begin position="353"/>
        <end position="386"/>
    </location>
</feature>
<feature type="transmembrane region" description="Helical" evidence="9">
    <location>
        <begin position="406"/>
        <end position="427"/>
    </location>
</feature>